<dbReference type="SUPFAM" id="SSF51735">
    <property type="entry name" value="NAD(P)-binding Rossmann-fold domains"/>
    <property type="match status" value="1"/>
</dbReference>
<dbReference type="PANTHER" id="PTHR14097:SF7">
    <property type="entry name" value="OXIDOREDUCTASE HTATIP2"/>
    <property type="match status" value="1"/>
</dbReference>
<dbReference type="PANTHER" id="PTHR14097">
    <property type="entry name" value="OXIDOREDUCTASE HTATIP2"/>
    <property type="match status" value="1"/>
</dbReference>
<organism evidence="2 3">
    <name type="scientific">Inhella proteolytica</name>
    <dbReference type="NCBI Taxonomy" id="2795029"/>
    <lineage>
        <taxon>Bacteria</taxon>
        <taxon>Pseudomonadati</taxon>
        <taxon>Pseudomonadota</taxon>
        <taxon>Betaproteobacteria</taxon>
        <taxon>Burkholderiales</taxon>
        <taxon>Sphaerotilaceae</taxon>
        <taxon>Inhella</taxon>
    </lineage>
</organism>
<dbReference type="AlphaFoldDB" id="A0A931J4B9"/>
<dbReference type="Gene3D" id="3.40.50.720">
    <property type="entry name" value="NAD(P)-binding Rossmann-like Domain"/>
    <property type="match status" value="1"/>
</dbReference>
<dbReference type="Proteomes" id="UP000613266">
    <property type="component" value="Unassembled WGS sequence"/>
</dbReference>
<dbReference type="InterPro" id="IPR016040">
    <property type="entry name" value="NAD(P)-bd_dom"/>
</dbReference>
<keyword evidence="3" id="KW-1185">Reference proteome</keyword>
<dbReference type="Pfam" id="PF13460">
    <property type="entry name" value="NAD_binding_10"/>
    <property type="match status" value="1"/>
</dbReference>
<feature type="domain" description="NAD(P)-binding" evidence="1">
    <location>
        <begin position="8"/>
        <end position="140"/>
    </location>
</feature>
<evidence type="ECO:0000259" key="1">
    <source>
        <dbReference type="Pfam" id="PF13460"/>
    </source>
</evidence>
<reference evidence="2" key="1">
    <citation type="submission" date="2020-12" db="EMBL/GenBank/DDBJ databases">
        <title>The genome sequence of Inhella sp. 1Y17.</title>
        <authorList>
            <person name="Liu Y."/>
        </authorList>
    </citation>
    <scope>NUCLEOTIDE SEQUENCE</scope>
    <source>
        <strain evidence="2">1Y17</strain>
    </source>
</reference>
<accession>A0A931J4B9</accession>
<sequence>MKRALLVGGSGLVGRALLDQLLAHPAYGTVHALLRRPVPGWPQHAQLHTQQVDFRALPALPAADEVFIALGTTIKQAGSQAAFRAVDFDAVLASARAARAAGATALFMVSALGADPKSTVFYNRVKGEAEQAVQGLGFEQVVLARPSLLLGDRAALGQPGRAGEGTATRLLRPLSGLIPRSVRPIAAAAVAQALVAAAQQRQPGLRILSSAEMQPR</sequence>
<comment type="caution">
    <text evidence="2">The sequence shown here is derived from an EMBL/GenBank/DDBJ whole genome shotgun (WGS) entry which is preliminary data.</text>
</comment>
<proteinExistence type="predicted"/>
<dbReference type="InterPro" id="IPR036291">
    <property type="entry name" value="NAD(P)-bd_dom_sf"/>
</dbReference>
<evidence type="ECO:0000313" key="2">
    <source>
        <dbReference type="EMBL" id="MBH9579369.1"/>
    </source>
</evidence>
<dbReference type="EMBL" id="JAEDAK010000021">
    <property type="protein sequence ID" value="MBH9579369.1"/>
    <property type="molecule type" value="Genomic_DNA"/>
</dbReference>
<evidence type="ECO:0000313" key="3">
    <source>
        <dbReference type="Proteomes" id="UP000613266"/>
    </source>
</evidence>
<name>A0A931J4B9_9BURK</name>
<protein>
    <submittedName>
        <fullName evidence="2">NAD(P)H-binding protein</fullName>
    </submittedName>
</protein>
<dbReference type="RefSeq" id="WP_198113220.1">
    <property type="nucleotide sequence ID" value="NZ_JAEDAK010000021.1"/>
</dbReference>
<gene>
    <name evidence="2" type="ORF">I7X39_20930</name>
</gene>